<keyword evidence="2" id="KW-1185">Reference proteome</keyword>
<organism evidence="1 2">
    <name type="scientific">Trichinella zimbabwensis</name>
    <dbReference type="NCBI Taxonomy" id="268475"/>
    <lineage>
        <taxon>Eukaryota</taxon>
        <taxon>Metazoa</taxon>
        <taxon>Ecdysozoa</taxon>
        <taxon>Nematoda</taxon>
        <taxon>Enoplea</taxon>
        <taxon>Dorylaimia</taxon>
        <taxon>Trichinellida</taxon>
        <taxon>Trichinellidae</taxon>
        <taxon>Trichinella</taxon>
    </lineage>
</organism>
<evidence type="ECO:0000313" key="2">
    <source>
        <dbReference type="Proteomes" id="UP000055024"/>
    </source>
</evidence>
<dbReference type="AlphaFoldDB" id="A0A0V1G8V6"/>
<accession>A0A0V1G8V6</accession>
<sequence>MARQQAREGCEKRLFKIFERCAIFLAAAGPRKLRKTTF</sequence>
<dbReference type="Proteomes" id="UP000055024">
    <property type="component" value="Unassembled WGS sequence"/>
</dbReference>
<reference evidence="1 2" key="1">
    <citation type="submission" date="2015-01" db="EMBL/GenBank/DDBJ databases">
        <title>Evolution of Trichinella species and genotypes.</title>
        <authorList>
            <person name="Korhonen P.K."/>
            <person name="Edoardo P."/>
            <person name="Giuseppe L.R."/>
            <person name="Gasser R.B."/>
        </authorList>
    </citation>
    <scope>NUCLEOTIDE SEQUENCE [LARGE SCALE GENOMIC DNA]</scope>
    <source>
        <strain evidence="1">ISS1029</strain>
    </source>
</reference>
<proteinExistence type="predicted"/>
<name>A0A0V1G8V6_9BILA</name>
<gene>
    <name evidence="1" type="ORF">T11_14080</name>
</gene>
<comment type="caution">
    <text evidence="1">The sequence shown here is derived from an EMBL/GenBank/DDBJ whole genome shotgun (WGS) entry which is preliminary data.</text>
</comment>
<dbReference type="EMBL" id="JYDP01005879">
    <property type="protein sequence ID" value="KRY93939.1"/>
    <property type="molecule type" value="Genomic_DNA"/>
</dbReference>
<evidence type="ECO:0000313" key="1">
    <source>
        <dbReference type="EMBL" id="KRY93939.1"/>
    </source>
</evidence>
<protein>
    <submittedName>
        <fullName evidence="1">Uncharacterized protein</fullName>
    </submittedName>
</protein>